<organism evidence="1 2">
    <name type="scientific">Telmatocola sphagniphila</name>
    <dbReference type="NCBI Taxonomy" id="1123043"/>
    <lineage>
        <taxon>Bacteria</taxon>
        <taxon>Pseudomonadati</taxon>
        <taxon>Planctomycetota</taxon>
        <taxon>Planctomycetia</taxon>
        <taxon>Gemmatales</taxon>
        <taxon>Gemmataceae</taxon>
    </lineage>
</organism>
<accession>A0A8E6EXJ8</accession>
<evidence type="ECO:0000313" key="2">
    <source>
        <dbReference type="Proteomes" id="UP000676194"/>
    </source>
</evidence>
<name>A0A8E6EXJ8_9BACT</name>
<dbReference type="Proteomes" id="UP000676194">
    <property type="component" value="Chromosome"/>
</dbReference>
<dbReference type="EMBL" id="CP074694">
    <property type="protein sequence ID" value="QVL31703.1"/>
    <property type="molecule type" value="Genomic_DNA"/>
</dbReference>
<keyword evidence="2" id="KW-1185">Reference proteome</keyword>
<sequence>MKSNDKTIRSILIPKLSNWLVDNDLAGVRNPAELNKLPIDEKKEWLALWDEVSTLIKRIEEK</sequence>
<gene>
    <name evidence="1" type="ORF">KIH39_23135</name>
</gene>
<evidence type="ECO:0000313" key="1">
    <source>
        <dbReference type="EMBL" id="QVL31703.1"/>
    </source>
</evidence>
<protein>
    <submittedName>
        <fullName evidence="1">Uncharacterized protein</fullName>
    </submittedName>
</protein>
<dbReference type="KEGG" id="tsph:KIH39_23135"/>
<reference evidence="1" key="1">
    <citation type="submission" date="2021-05" db="EMBL/GenBank/DDBJ databases">
        <title>Complete genome sequence of the cellulolytic planctomycete Telmatocola sphagniphila SP2T and characterization of the first cellulase from planctomycetes.</title>
        <authorList>
            <person name="Rakitin A.L."/>
            <person name="Beletsky A.V."/>
            <person name="Naumoff D.G."/>
            <person name="Kulichevskaya I.S."/>
            <person name="Mardanov A.V."/>
            <person name="Ravin N.V."/>
            <person name="Dedysh S.N."/>
        </authorList>
    </citation>
    <scope>NUCLEOTIDE SEQUENCE</scope>
    <source>
        <strain evidence="1">SP2T</strain>
    </source>
</reference>
<dbReference type="AlphaFoldDB" id="A0A8E6EXJ8"/>
<dbReference type="RefSeq" id="WP_213495857.1">
    <property type="nucleotide sequence ID" value="NZ_CP074694.1"/>
</dbReference>
<proteinExistence type="predicted"/>